<protein>
    <submittedName>
        <fullName evidence="3">Phospholipid phosphatase</fullName>
    </submittedName>
</protein>
<evidence type="ECO:0000313" key="4">
    <source>
        <dbReference type="Proteomes" id="UP000058074"/>
    </source>
</evidence>
<evidence type="ECO:0000256" key="1">
    <source>
        <dbReference type="SAM" id="SignalP"/>
    </source>
</evidence>
<dbReference type="Pfam" id="PF01569">
    <property type="entry name" value="PAP2"/>
    <property type="match status" value="1"/>
</dbReference>
<keyword evidence="1" id="KW-0732">Signal</keyword>
<name>A0A0N9U7C1_SPHMC</name>
<dbReference type="RefSeq" id="WP_054586566.1">
    <property type="nucleotide sequence ID" value="NZ_CP012700.1"/>
</dbReference>
<dbReference type="PANTHER" id="PTHR14969:SF13">
    <property type="entry name" value="AT30094P"/>
    <property type="match status" value="1"/>
</dbReference>
<dbReference type="SMART" id="SM00014">
    <property type="entry name" value="acidPPc"/>
    <property type="match status" value="1"/>
</dbReference>
<feature type="signal peptide" evidence="1">
    <location>
        <begin position="1"/>
        <end position="21"/>
    </location>
</feature>
<evidence type="ECO:0000259" key="2">
    <source>
        <dbReference type="SMART" id="SM00014"/>
    </source>
</evidence>
<dbReference type="InterPro" id="IPR036938">
    <property type="entry name" value="PAP2/HPO_sf"/>
</dbReference>
<dbReference type="EMBL" id="CP012700">
    <property type="protein sequence ID" value="ALH79061.1"/>
    <property type="molecule type" value="Genomic_DNA"/>
</dbReference>
<feature type="domain" description="Phosphatidic acid phosphatase type 2/haloperoxidase" evidence="2">
    <location>
        <begin position="57"/>
        <end position="157"/>
    </location>
</feature>
<dbReference type="KEGG" id="smag:AN936_01320"/>
<sequence length="183" mass="19044">MKQISPRFVPVLAITMSLALAAPVSASENGWDDAGTIAKNALVVAAFAVPAVEGDWEGVLQAGGSIGGTMLITQGMKEAFPSRRPDGSDNKSFPSGHTSTSFAAAATLHNRHGWEAGLPAYVVASFVGLSRVEARRHRVGDVLVGAAIGTATGHLITSKANERVQIFPWGDTKGAGVDVSFRF</sequence>
<accession>A0A0N9U7C1</accession>
<evidence type="ECO:0000313" key="3">
    <source>
        <dbReference type="EMBL" id="ALH79061.1"/>
    </source>
</evidence>
<gene>
    <name evidence="3" type="ORF">AN936_01320</name>
</gene>
<proteinExistence type="predicted"/>
<dbReference type="PATRIC" id="fig|33050.5.peg.275"/>
<dbReference type="CDD" id="cd03394">
    <property type="entry name" value="PAP2_like_5"/>
    <property type="match status" value="1"/>
</dbReference>
<dbReference type="PANTHER" id="PTHR14969">
    <property type="entry name" value="SPHINGOSINE-1-PHOSPHATE PHOSPHOHYDROLASE"/>
    <property type="match status" value="1"/>
</dbReference>
<dbReference type="Proteomes" id="UP000058074">
    <property type="component" value="Chromosome"/>
</dbReference>
<organism evidence="3 4">
    <name type="scientific">Sphingopyxis macrogoltabida</name>
    <name type="common">Sphingomonas macrogoltabidus</name>
    <dbReference type="NCBI Taxonomy" id="33050"/>
    <lineage>
        <taxon>Bacteria</taxon>
        <taxon>Pseudomonadati</taxon>
        <taxon>Pseudomonadota</taxon>
        <taxon>Alphaproteobacteria</taxon>
        <taxon>Sphingomonadales</taxon>
        <taxon>Sphingomonadaceae</taxon>
        <taxon>Sphingopyxis</taxon>
    </lineage>
</organism>
<feature type="chain" id="PRO_5006038823" evidence="1">
    <location>
        <begin position="22"/>
        <end position="183"/>
    </location>
</feature>
<dbReference type="AlphaFoldDB" id="A0A0N9U7C1"/>
<dbReference type="OrthoDB" id="9780507at2"/>
<dbReference type="Gene3D" id="1.20.144.10">
    <property type="entry name" value="Phosphatidic acid phosphatase type 2/haloperoxidase"/>
    <property type="match status" value="1"/>
</dbReference>
<dbReference type="SUPFAM" id="SSF48317">
    <property type="entry name" value="Acid phosphatase/Vanadium-dependent haloperoxidase"/>
    <property type="match status" value="1"/>
</dbReference>
<dbReference type="InterPro" id="IPR000326">
    <property type="entry name" value="PAP2/HPO"/>
</dbReference>
<reference evidence="3 4" key="1">
    <citation type="journal article" date="2015" name="Genome Announc.">
        <title>Complete Genome Sequence of Polypropylene Glycol- and Polyethylene Glycol-Degrading Sphingopyxis macrogoltabida Strain EY-1.</title>
        <authorList>
            <person name="Ohtsubo Y."/>
            <person name="Nagata Y."/>
            <person name="Numata M."/>
            <person name="Tsuchikane K."/>
            <person name="Hosoyama A."/>
            <person name="Yamazoe A."/>
            <person name="Tsuda M."/>
            <person name="Fujita N."/>
            <person name="Kawai F."/>
        </authorList>
    </citation>
    <scope>NUCLEOTIDE SEQUENCE [LARGE SCALE GENOMIC DNA]</scope>
    <source>
        <strain evidence="3 4">EY-1</strain>
    </source>
</reference>